<proteinExistence type="predicted"/>
<dbReference type="AlphaFoldDB" id="A0A1M5HXT9"/>
<evidence type="ECO:0000313" key="2">
    <source>
        <dbReference type="Proteomes" id="UP000184532"/>
    </source>
</evidence>
<organism evidence="1 2">
    <name type="scientific">Flagellimonas flava</name>
    <dbReference type="NCBI Taxonomy" id="570519"/>
    <lineage>
        <taxon>Bacteria</taxon>
        <taxon>Pseudomonadati</taxon>
        <taxon>Bacteroidota</taxon>
        <taxon>Flavobacteriia</taxon>
        <taxon>Flavobacteriales</taxon>
        <taxon>Flavobacteriaceae</taxon>
        <taxon>Flagellimonas</taxon>
    </lineage>
</organism>
<gene>
    <name evidence="1" type="ORF">SAMN04488116_0279</name>
</gene>
<keyword evidence="2" id="KW-1185">Reference proteome</keyword>
<evidence type="ECO:0000313" key="1">
    <source>
        <dbReference type="EMBL" id="SHG20707.1"/>
    </source>
</evidence>
<dbReference type="EMBL" id="FQWL01000001">
    <property type="protein sequence ID" value="SHG20707.1"/>
    <property type="molecule type" value="Genomic_DNA"/>
</dbReference>
<name>A0A1M5HXT9_9FLAO</name>
<accession>A0A1M5HXT9</accession>
<dbReference type="Proteomes" id="UP000184532">
    <property type="component" value="Unassembled WGS sequence"/>
</dbReference>
<protein>
    <submittedName>
        <fullName evidence="1">Uncharacterized protein</fullName>
    </submittedName>
</protein>
<dbReference type="STRING" id="570519.SAMN04488116_0279"/>
<sequence>MSTNRLRLSSLVFNFMNAYRPEQLRRIDLFKREFWSTQNSFWIQESIKYFSNKYSWIGILVFIILSNTCEIQG</sequence>
<reference evidence="2" key="1">
    <citation type="submission" date="2016-11" db="EMBL/GenBank/DDBJ databases">
        <authorList>
            <person name="Varghese N."/>
            <person name="Submissions S."/>
        </authorList>
    </citation>
    <scope>NUCLEOTIDE SEQUENCE [LARGE SCALE GENOMIC DNA]</scope>
    <source>
        <strain evidence="2">DSM 22638</strain>
    </source>
</reference>